<dbReference type="SUPFAM" id="SSF160443">
    <property type="entry name" value="SMR domain-like"/>
    <property type="match status" value="1"/>
</dbReference>
<dbReference type="InterPro" id="IPR036063">
    <property type="entry name" value="Smr_dom_sf"/>
</dbReference>
<dbReference type="GO" id="GO:0005634">
    <property type="term" value="C:nucleus"/>
    <property type="evidence" value="ECO:0007669"/>
    <property type="project" value="TreeGrafter"/>
</dbReference>
<dbReference type="InterPro" id="IPR002625">
    <property type="entry name" value="Smr_dom"/>
</dbReference>
<keyword evidence="4" id="KW-1185">Reference proteome</keyword>
<feature type="region of interest" description="Disordered" evidence="1">
    <location>
        <begin position="350"/>
        <end position="406"/>
    </location>
</feature>
<feature type="compositionally biased region" description="Low complexity" evidence="1">
    <location>
        <begin position="381"/>
        <end position="398"/>
    </location>
</feature>
<gene>
    <name evidence="3" type="ORF">CYLTODRAFT_396482</name>
</gene>
<dbReference type="Proteomes" id="UP000054007">
    <property type="component" value="Unassembled WGS sequence"/>
</dbReference>
<organism evidence="3 4">
    <name type="scientific">Cylindrobasidium torrendii FP15055 ss-10</name>
    <dbReference type="NCBI Taxonomy" id="1314674"/>
    <lineage>
        <taxon>Eukaryota</taxon>
        <taxon>Fungi</taxon>
        <taxon>Dikarya</taxon>
        <taxon>Basidiomycota</taxon>
        <taxon>Agaricomycotina</taxon>
        <taxon>Agaricomycetes</taxon>
        <taxon>Agaricomycetidae</taxon>
        <taxon>Agaricales</taxon>
        <taxon>Marasmiineae</taxon>
        <taxon>Physalacriaceae</taxon>
        <taxon>Cylindrobasidium</taxon>
    </lineage>
</organism>
<dbReference type="GO" id="GO:0004519">
    <property type="term" value="F:endonuclease activity"/>
    <property type="evidence" value="ECO:0007669"/>
    <property type="project" value="TreeGrafter"/>
</dbReference>
<reference evidence="3 4" key="1">
    <citation type="journal article" date="2015" name="Fungal Genet. Biol.">
        <title>Evolution of novel wood decay mechanisms in Agaricales revealed by the genome sequences of Fistulina hepatica and Cylindrobasidium torrendii.</title>
        <authorList>
            <person name="Floudas D."/>
            <person name="Held B.W."/>
            <person name="Riley R."/>
            <person name="Nagy L.G."/>
            <person name="Koehler G."/>
            <person name="Ransdell A.S."/>
            <person name="Younus H."/>
            <person name="Chow J."/>
            <person name="Chiniquy J."/>
            <person name="Lipzen A."/>
            <person name="Tritt A."/>
            <person name="Sun H."/>
            <person name="Haridas S."/>
            <person name="LaButti K."/>
            <person name="Ohm R.A."/>
            <person name="Kues U."/>
            <person name="Blanchette R.A."/>
            <person name="Grigoriev I.V."/>
            <person name="Minto R.E."/>
            <person name="Hibbett D.S."/>
        </authorList>
    </citation>
    <scope>NUCLEOTIDE SEQUENCE [LARGE SCALE GENOMIC DNA]</scope>
    <source>
        <strain evidence="3 4">FP15055 ss-10</strain>
    </source>
</reference>
<dbReference type="PANTHER" id="PTHR46535:SF1">
    <property type="entry name" value="NEDD4-BINDING PROTEIN 2"/>
    <property type="match status" value="1"/>
</dbReference>
<name>A0A0D7BDX6_9AGAR</name>
<dbReference type="Pfam" id="PF01713">
    <property type="entry name" value="Smr"/>
    <property type="match status" value="1"/>
</dbReference>
<dbReference type="InterPro" id="IPR052772">
    <property type="entry name" value="Endo/PolyKinase_Domain-Protein"/>
</dbReference>
<accession>A0A0D7BDX6</accession>
<dbReference type="STRING" id="1314674.A0A0D7BDX6"/>
<dbReference type="PANTHER" id="PTHR46535">
    <property type="entry name" value="NEDD4-BINDING PROTEIN 2"/>
    <property type="match status" value="1"/>
</dbReference>
<feature type="compositionally biased region" description="Polar residues" evidence="1">
    <location>
        <begin position="78"/>
        <end position="87"/>
    </location>
</feature>
<sequence>MSSLFDKLEAEFCPPLDSSLLAAILLDITLDSSGAPRKPTQEEIDRLRTSLRELSSQAELCAQFEDIEVVTECEDSADTPSLSPTEDSTTASSSAITSSSTPLGFLQAALPHIDTELLDKALSEAQVRNGDADLWDVIAGVLTTESIREMEERGLDEFDYDEFSIPPESPRQTTKPLAKTPAAKRKKKNNTVALSDIRQQHHVRPSPIRGATSNVGAPPSSDAWSQLSSLATHVASLVTMRPTNFYISYFHSPAHSSPYIALLAALTKIQDSHEYTPDEHIPTYLELLNIILPMYDYLDTDVQSRMVAEAELCVVVTEGRDDDALNLVILLRELDADSYLGYQGRGIYHSPQSSPISPTWSSKLADGQTPVALSPVRTRPVESSIPSNSSSTPSHKPSAYQWQAVPRKKVAERPSAALAMHIPAYNRDVNGNRVKRTAPAGGQALVFQRRMSESMRKREDMLREASRAWNKGRGRARGGEVALFFAERARQFQEMAKKDALELALLDVQSRMTDPYTVDLHGTTAVEGVYVVREIVKHLDVAGGKPLTVITGRGSHSVNNTSVLKPAVRKALTEDGYTVSSWDAGLHISRR</sequence>
<dbReference type="AlphaFoldDB" id="A0A0D7BDX6"/>
<evidence type="ECO:0000313" key="4">
    <source>
        <dbReference type="Proteomes" id="UP000054007"/>
    </source>
</evidence>
<feature type="region of interest" description="Disordered" evidence="1">
    <location>
        <begin position="160"/>
        <end position="193"/>
    </location>
</feature>
<protein>
    <recommendedName>
        <fullName evidence="2">Smr domain-containing protein</fullName>
    </recommendedName>
</protein>
<evidence type="ECO:0000256" key="1">
    <source>
        <dbReference type="SAM" id="MobiDB-lite"/>
    </source>
</evidence>
<dbReference type="OrthoDB" id="4080456at2759"/>
<feature type="compositionally biased region" description="Low complexity" evidence="1">
    <location>
        <begin position="88"/>
        <end position="98"/>
    </location>
</feature>
<dbReference type="Gene3D" id="3.30.1370.110">
    <property type="match status" value="1"/>
</dbReference>
<evidence type="ECO:0000313" key="3">
    <source>
        <dbReference type="EMBL" id="KIY67796.1"/>
    </source>
</evidence>
<proteinExistence type="predicted"/>
<feature type="compositionally biased region" description="Polar residues" evidence="1">
    <location>
        <begin position="350"/>
        <end position="362"/>
    </location>
</feature>
<dbReference type="SMART" id="SM00463">
    <property type="entry name" value="SMR"/>
    <property type="match status" value="1"/>
</dbReference>
<evidence type="ECO:0000259" key="2">
    <source>
        <dbReference type="PROSITE" id="PS50828"/>
    </source>
</evidence>
<dbReference type="EMBL" id="KN880517">
    <property type="protein sequence ID" value="KIY67796.1"/>
    <property type="molecule type" value="Genomic_DNA"/>
</dbReference>
<dbReference type="PROSITE" id="PS50828">
    <property type="entry name" value="SMR"/>
    <property type="match status" value="1"/>
</dbReference>
<feature type="region of interest" description="Disordered" evidence="1">
    <location>
        <begin position="73"/>
        <end position="98"/>
    </location>
</feature>
<feature type="domain" description="Smr" evidence="2">
    <location>
        <begin position="518"/>
        <end position="591"/>
    </location>
</feature>